<evidence type="ECO:0000313" key="13">
    <source>
        <dbReference type="Proteomes" id="UP000295238"/>
    </source>
</evidence>
<name>A0A4R5UBG6_9HYPH</name>
<dbReference type="InterPro" id="IPR000515">
    <property type="entry name" value="MetI-like"/>
</dbReference>
<reference evidence="12 13" key="1">
    <citation type="submission" date="2019-03" db="EMBL/GenBank/DDBJ databases">
        <title>Rhizobium sp. nov., an bacterium isolated from biocrust in Mu Us Desert.</title>
        <authorList>
            <person name="Lixiong L."/>
        </authorList>
    </citation>
    <scope>NUCLEOTIDE SEQUENCE [LARGE SCALE GENOMIC DNA]</scope>
    <source>
        <strain evidence="12 13">SPY-1</strain>
    </source>
</reference>
<evidence type="ECO:0000256" key="8">
    <source>
        <dbReference type="ARBA" id="ARBA00022989"/>
    </source>
</evidence>
<evidence type="ECO:0000256" key="3">
    <source>
        <dbReference type="ARBA" id="ARBA00010072"/>
    </source>
</evidence>
<dbReference type="GO" id="GO:0006865">
    <property type="term" value="P:amino acid transport"/>
    <property type="evidence" value="ECO:0007669"/>
    <property type="project" value="UniProtKB-KW"/>
</dbReference>
<comment type="function">
    <text evidence="1">Part of the binding-protein-dependent transport system for glutamine; probably responsible for the translocation of the substrate across the membrane.</text>
</comment>
<organism evidence="12 13">
    <name type="scientific">Rhizobium deserti</name>
    <dbReference type="NCBI Taxonomy" id="2547961"/>
    <lineage>
        <taxon>Bacteria</taxon>
        <taxon>Pseudomonadati</taxon>
        <taxon>Pseudomonadota</taxon>
        <taxon>Alphaproteobacteria</taxon>
        <taxon>Hyphomicrobiales</taxon>
        <taxon>Rhizobiaceae</taxon>
        <taxon>Rhizobium/Agrobacterium group</taxon>
        <taxon>Rhizobium</taxon>
    </lineage>
</organism>
<dbReference type="Pfam" id="PF00528">
    <property type="entry name" value="BPD_transp_1"/>
    <property type="match status" value="1"/>
</dbReference>
<dbReference type="Gene3D" id="1.10.3720.10">
    <property type="entry name" value="MetI-like"/>
    <property type="match status" value="1"/>
</dbReference>
<dbReference type="GO" id="GO:0022857">
    <property type="term" value="F:transmembrane transporter activity"/>
    <property type="evidence" value="ECO:0007669"/>
    <property type="project" value="InterPro"/>
</dbReference>
<feature type="domain" description="ABC transmembrane type-1" evidence="11">
    <location>
        <begin position="69"/>
        <end position="264"/>
    </location>
</feature>
<evidence type="ECO:0000313" key="12">
    <source>
        <dbReference type="EMBL" id="TDK32210.1"/>
    </source>
</evidence>
<dbReference type="NCBIfam" id="TIGR01726">
    <property type="entry name" value="HEQRo_perm_3TM"/>
    <property type="match status" value="1"/>
</dbReference>
<feature type="transmembrane region" description="Helical" evidence="10">
    <location>
        <begin position="70"/>
        <end position="96"/>
    </location>
</feature>
<evidence type="ECO:0000256" key="9">
    <source>
        <dbReference type="ARBA" id="ARBA00023136"/>
    </source>
</evidence>
<keyword evidence="7" id="KW-0029">Amino-acid transport</keyword>
<protein>
    <submittedName>
        <fullName evidence="12">Amino acid ABC transporter permease</fullName>
    </submittedName>
</protein>
<keyword evidence="13" id="KW-1185">Reference proteome</keyword>
<evidence type="ECO:0000256" key="1">
    <source>
        <dbReference type="ARBA" id="ARBA00003159"/>
    </source>
</evidence>
<feature type="transmembrane region" description="Helical" evidence="10">
    <location>
        <begin position="31"/>
        <end position="50"/>
    </location>
</feature>
<evidence type="ECO:0000256" key="5">
    <source>
        <dbReference type="ARBA" id="ARBA00022475"/>
    </source>
</evidence>
<feature type="transmembrane region" description="Helical" evidence="10">
    <location>
        <begin position="117"/>
        <end position="138"/>
    </location>
</feature>
<dbReference type="InterPro" id="IPR043429">
    <property type="entry name" value="ArtM/GltK/GlnP/TcyL/YhdX-like"/>
</dbReference>
<accession>A0A4R5UBG6</accession>
<evidence type="ECO:0000256" key="7">
    <source>
        <dbReference type="ARBA" id="ARBA00022970"/>
    </source>
</evidence>
<dbReference type="CDD" id="cd06261">
    <property type="entry name" value="TM_PBP2"/>
    <property type="match status" value="1"/>
</dbReference>
<keyword evidence="4 10" id="KW-0813">Transport</keyword>
<evidence type="ECO:0000256" key="4">
    <source>
        <dbReference type="ARBA" id="ARBA00022448"/>
    </source>
</evidence>
<dbReference type="PANTHER" id="PTHR30614:SF20">
    <property type="entry name" value="GLUTAMINE TRANSPORT SYSTEM PERMEASE PROTEIN GLNP"/>
    <property type="match status" value="1"/>
</dbReference>
<dbReference type="SUPFAM" id="SSF161098">
    <property type="entry name" value="MetI-like"/>
    <property type="match status" value="1"/>
</dbReference>
<dbReference type="GO" id="GO:0043190">
    <property type="term" value="C:ATP-binding cassette (ABC) transporter complex"/>
    <property type="evidence" value="ECO:0007669"/>
    <property type="project" value="InterPro"/>
</dbReference>
<evidence type="ECO:0000259" key="11">
    <source>
        <dbReference type="PROSITE" id="PS50928"/>
    </source>
</evidence>
<feature type="transmembrane region" description="Helical" evidence="10">
    <location>
        <begin position="245"/>
        <end position="263"/>
    </location>
</feature>
<dbReference type="InterPro" id="IPR010065">
    <property type="entry name" value="AA_ABC_transptr_permease_3TM"/>
</dbReference>
<feature type="transmembrane region" description="Helical" evidence="10">
    <location>
        <begin position="205"/>
        <end position="225"/>
    </location>
</feature>
<keyword evidence="9 10" id="KW-0472">Membrane</keyword>
<dbReference type="Proteomes" id="UP000295238">
    <property type="component" value="Unassembled WGS sequence"/>
</dbReference>
<keyword evidence="5" id="KW-1003">Cell membrane</keyword>
<dbReference type="OrthoDB" id="9809799at2"/>
<dbReference type="EMBL" id="SMTL01000005">
    <property type="protein sequence ID" value="TDK32210.1"/>
    <property type="molecule type" value="Genomic_DNA"/>
</dbReference>
<dbReference type="PANTHER" id="PTHR30614">
    <property type="entry name" value="MEMBRANE COMPONENT OF AMINO ACID ABC TRANSPORTER"/>
    <property type="match status" value="1"/>
</dbReference>
<comment type="caution">
    <text evidence="12">The sequence shown here is derived from an EMBL/GenBank/DDBJ whole genome shotgun (WGS) entry which is preliminary data.</text>
</comment>
<dbReference type="InterPro" id="IPR035906">
    <property type="entry name" value="MetI-like_sf"/>
</dbReference>
<evidence type="ECO:0000256" key="10">
    <source>
        <dbReference type="RuleBase" id="RU363032"/>
    </source>
</evidence>
<gene>
    <name evidence="12" type="ORF">E2F50_17965</name>
</gene>
<dbReference type="AlphaFoldDB" id="A0A4R5UBG6"/>
<keyword evidence="8 10" id="KW-1133">Transmembrane helix</keyword>
<keyword evidence="6 10" id="KW-0812">Transmembrane</keyword>
<proteinExistence type="inferred from homology"/>
<evidence type="ECO:0000256" key="6">
    <source>
        <dbReference type="ARBA" id="ARBA00022692"/>
    </source>
</evidence>
<dbReference type="PROSITE" id="PS50928">
    <property type="entry name" value="ABC_TM1"/>
    <property type="match status" value="1"/>
</dbReference>
<comment type="similarity">
    <text evidence="3">Belongs to the binding-protein-dependent transport system permease family. HisMQ subfamily.</text>
</comment>
<evidence type="ECO:0000256" key="2">
    <source>
        <dbReference type="ARBA" id="ARBA00004429"/>
    </source>
</evidence>
<comment type="subcellular location">
    <subcellularLocation>
        <location evidence="2">Cell inner membrane</location>
        <topology evidence="2">Multi-pass membrane protein</topology>
    </subcellularLocation>
    <subcellularLocation>
        <location evidence="10">Cell membrane</location>
        <topology evidence="10">Multi-pass membrane protein</topology>
    </subcellularLocation>
</comment>
<sequence length="276" mass="30439">MGRAQARHPGLWPMSMTATQASKTTSKSSRVLRSIGFVAMPLLVIGWSLIDLSLGRELVEWIPYLASGFSMNILITICAVTLGTTAGVLLGLMQLAPYWFVRLPAQVYVQIFRNAPALVLIFATTYIFPFEVVLFGNYLPFPDWVKAVIGLAILSSAYIAEITRGAVLSIPTTQWEATKGLGFSRLQALRYVILPQCVRRSLPPWMNVASSMAMGTSLASLVGVHELMHAATDASTAVRRLDFTIIAYVVVMAAFFTLCYPIARLTRRLERRFNTG</sequence>
<feature type="transmembrane region" description="Helical" evidence="10">
    <location>
        <begin position="144"/>
        <end position="160"/>
    </location>
</feature>